<gene>
    <name evidence="4" type="primary">nac</name>
    <name evidence="7" type="ORF">EGH25_03155</name>
</gene>
<comment type="similarity">
    <text evidence="4">Belongs to the NAC-alpha family.</text>
</comment>
<dbReference type="InterPro" id="IPR002715">
    <property type="entry name" value="Nas_poly-pep-assoc_cplx_dom"/>
</dbReference>
<keyword evidence="2 4" id="KW-0694">RNA-binding</keyword>
<comment type="caution">
    <text evidence="7">The sequence shown here is derived from an EMBL/GenBank/DDBJ whole genome shotgun (WGS) entry which is preliminary data.</text>
</comment>
<evidence type="ECO:0000256" key="4">
    <source>
        <dbReference type="HAMAP-Rule" id="MF_00814"/>
    </source>
</evidence>
<organism evidence="7 8">
    <name type="scientific">Halorutilus salinus</name>
    <dbReference type="NCBI Taxonomy" id="2487751"/>
    <lineage>
        <taxon>Archaea</taxon>
        <taxon>Methanobacteriati</taxon>
        <taxon>Methanobacteriota</taxon>
        <taxon>Stenosarchaea group</taxon>
        <taxon>Halobacteria</taxon>
        <taxon>Halorutilales</taxon>
        <taxon>Halorutilaceae</taxon>
        <taxon>Halorutilus</taxon>
    </lineage>
</organism>
<dbReference type="InterPro" id="IPR038187">
    <property type="entry name" value="NAC_A/B_dom_sf"/>
</dbReference>
<feature type="domain" description="NAC-A/B" evidence="6">
    <location>
        <begin position="5"/>
        <end position="73"/>
    </location>
</feature>
<dbReference type="Gene3D" id="2.20.70.30">
    <property type="entry name" value="Nascent polypeptide-associated complex domain"/>
    <property type="match status" value="1"/>
</dbReference>
<dbReference type="GO" id="GO:0015031">
    <property type="term" value="P:protein transport"/>
    <property type="evidence" value="ECO:0007669"/>
    <property type="project" value="UniProtKB-UniRule"/>
</dbReference>
<accession>A0A9Q4C4L1</accession>
<dbReference type="Gene3D" id="1.10.8.10">
    <property type="entry name" value="DNA helicase RuvA subunit, C-terminal domain"/>
    <property type="match status" value="1"/>
</dbReference>
<dbReference type="SMART" id="SM01407">
    <property type="entry name" value="NAC"/>
    <property type="match status" value="1"/>
</dbReference>
<evidence type="ECO:0000256" key="1">
    <source>
        <dbReference type="ARBA" id="ARBA00022448"/>
    </source>
</evidence>
<comment type="subunit">
    <text evidence="4">Homodimer. Interacts with the ribosome. Binds ribosomal RNA.</text>
</comment>
<evidence type="ECO:0000256" key="3">
    <source>
        <dbReference type="ARBA" id="ARBA00022927"/>
    </source>
</evidence>
<dbReference type="Proteomes" id="UP001149411">
    <property type="component" value="Unassembled WGS sequence"/>
</dbReference>
<protein>
    <recommendedName>
        <fullName evidence="4 5">Nascent polypeptide-associated complex protein</fullName>
    </recommendedName>
</protein>
<keyword evidence="1 4" id="KW-0813">Transport</keyword>
<name>A0A9Q4C4L1_9EURY</name>
<evidence type="ECO:0000256" key="2">
    <source>
        <dbReference type="ARBA" id="ARBA00022884"/>
    </source>
</evidence>
<reference evidence="7" key="1">
    <citation type="submission" date="2022-09" db="EMBL/GenBank/DDBJ databases">
        <title>Haloadaptaus new haloarchaeum isolated from saline soil.</title>
        <authorList>
            <person name="Duran-Viseras A."/>
            <person name="Sanchez-Porro C."/>
            <person name="Ventosa A."/>
        </authorList>
    </citation>
    <scope>NUCLEOTIDE SEQUENCE</scope>
    <source>
        <strain evidence="7">F3-133</strain>
    </source>
</reference>
<evidence type="ECO:0000313" key="8">
    <source>
        <dbReference type="Proteomes" id="UP001149411"/>
    </source>
</evidence>
<sequence>MFGGGGDSRRMKKMMNQMGVDMEEIEGVEEVVIKTGTKEIVIDDADVNSIEAQGQKTYQVVGESRERSRVDDEDVSLVAEQADVDEDDAREALKTTDRDLAAAIESLE</sequence>
<dbReference type="AlphaFoldDB" id="A0A9Q4C4L1"/>
<dbReference type="GO" id="GO:0003723">
    <property type="term" value="F:RNA binding"/>
    <property type="evidence" value="ECO:0007669"/>
    <property type="project" value="UniProtKB-UniRule"/>
</dbReference>
<dbReference type="HAMAP" id="MF_00814">
    <property type="entry name" value="NAC_arch"/>
    <property type="match status" value="1"/>
</dbReference>
<keyword evidence="8" id="KW-1185">Reference proteome</keyword>
<evidence type="ECO:0000256" key="5">
    <source>
        <dbReference type="NCBIfam" id="TIGR00264"/>
    </source>
</evidence>
<dbReference type="PROSITE" id="PS51151">
    <property type="entry name" value="NAC_AB"/>
    <property type="match status" value="1"/>
</dbReference>
<keyword evidence="3 4" id="KW-0653">Protein transport</keyword>
<comment type="function">
    <text evidence="4">Contacts the emerging nascent chain on the ribosome.</text>
</comment>
<evidence type="ECO:0000313" key="7">
    <source>
        <dbReference type="EMBL" id="MCX2818349.1"/>
    </source>
</evidence>
<proteinExistence type="inferred from homology"/>
<dbReference type="InterPro" id="IPR005231">
    <property type="entry name" value="NAC_arc"/>
</dbReference>
<dbReference type="RefSeq" id="WP_266086139.1">
    <property type="nucleotide sequence ID" value="NZ_RKLV01000002.1"/>
</dbReference>
<dbReference type="NCBIfam" id="TIGR00264">
    <property type="entry name" value="archaeal-type nascent polypeptide-associated complex protein"/>
    <property type="match status" value="1"/>
</dbReference>
<evidence type="ECO:0000259" key="6">
    <source>
        <dbReference type="PROSITE" id="PS51151"/>
    </source>
</evidence>
<dbReference type="EMBL" id="RKLV01000002">
    <property type="protein sequence ID" value="MCX2818349.1"/>
    <property type="molecule type" value="Genomic_DNA"/>
</dbReference>
<dbReference type="Pfam" id="PF01849">
    <property type="entry name" value="NAC"/>
    <property type="match status" value="1"/>
</dbReference>